<feature type="region of interest" description="Disordered" evidence="7">
    <location>
        <begin position="507"/>
        <end position="533"/>
    </location>
</feature>
<proteinExistence type="predicted"/>
<keyword evidence="9" id="KW-1185">Reference proteome</keyword>
<keyword evidence="4" id="KW-0862">Zinc</keyword>
<evidence type="ECO:0000313" key="9">
    <source>
        <dbReference type="Proteomes" id="UP000039865"/>
    </source>
</evidence>
<evidence type="ECO:0000256" key="1">
    <source>
        <dbReference type="ARBA" id="ARBA00004123"/>
    </source>
</evidence>
<evidence type="ECO:0000256" key="6">
    <source>
        <dbReference type="SAM" id="Coils"/>
    </source>
</evidence>
<dbReference type="InParanoid" id="A0A078AWX9"/>
<keyword evidence="6" id="KW-0175">Coiled coil</keyword>
<gene>
    <name evidence="8" type="primary">Contig12783.g13634</name>
    <name evidence="8" type="ORF">STYLEM_16040</name>
</gene>
<feature type="coiled-coil region" evidence="6">
    <location>
        <begin position="596"/>
        <end position="654"/>
    </location>
</feature>
<evidence type="ECO:0000256" key="2">
    <source>
        <dbReference type="ARBA" id="ARBA00022723"/>
    </source>
</evidence>
<dbReference type="EMBL" id="CCKQ01015134">
    <property type="protein sequence ID" value="CDW86940.1"/>
    <property type="molecule type" value="Genomic_DNA"/>
</dbReference>
<dbReference type="OMA" id="IFFFNIR"/>
<keyword evidence="2" id="KW-0479">Metal-binding</keyword>
<accession>A0A078AWX9</accession>
<evidence type="ECO:0000256" key="4">
    <source>
        <dbReference type="ARBA" id="ARBA00022833"/>
    </source>
</evidence>
<dbReference type="AlphaFoldDB" id="A0A078AWX9"/>
<keyword evidence="5" id="KW-0539">Nucleus</keyword>
<evidence type="ECO:0000256" key="3">
    <source>
        <dbReference type="ARBA" id="ARBA00022771"/>
    </source>
</evidence>
<protein>
    <submittedName>
        <fullName evidence="8">Uncharacterized protein</fullName>
    </submittedName>
</protein>
<sequence length="717" mass="83002">MQIFFFNIRRTDILPASSNNAIGSSQLLPQCQLTCFKVPNAKAGRDQVDINVYGMEGVPAEVIEERLTYKMKKKMQKLEKELHRMGINVDDPKFNIKDFDVPEVRPAKKKPETNQAPMPPMFYPPPPGFMRMPPPGMQPPPGMGPPGMPPPGMMRPPMPYGMPPLDEFGNPLPPPPGFQMPPPGMQPPPGMELGSEQQLTSRISIENLNKQSLIKEWKLNNQGHINQNQNRQGDHYQSLYEVNLGQQKYSNSQVISNFIQSQSPQTKRRELKNDFAAFQKSKVVKKGDDLSDINSSFGDEYHLSTDHMREHHKLNLNSDIAAVNNVQDDMQNFSLTDIAPTYSSKISQMIAANKEVQNFKQLTDNRKKLNTPQNNQVPDKMFLIPFQQVDRSSRNTQNQHVSKSVLDLRGCESPFGRKKSLKFSDNMTTTYIEKPQQDSDYENYVSNDAAFQFQKQKQHQQQQQQLQNQLVSQNKKHVESVEYLSNSYDISEFQDQDFDVINQIVEEGRQKSKSNQKNSNDKVKSRNKQLDNCTQQHQNPLISLQFDVSQNLLKTDYSLKSKVQPNIQIQKRMKTQRENETINQHEQPTSSSVFELHHLRKQNAILRQEKSKYKQKVNNQQQEIQKLKQIIQRQEQLRRNDRQYQEKLEQEIDRLTLKGQVNQGQINVNKQQQQQQISQNSNYYQMENSLHQNDSFNGTTSTGSRLMQYLKPSNQYY</sequence>
<evidence type="ECO:0000313" key="8">
    <source>
        <dbReference type="EMBL" id="CDW86940.1"/>
    </source>
</evidence>
<dbReference type="OrthoDB" id="311829at2759"/>
<dbReference type="PANTHER" id="PTHR23215">
    <property type="entry name" value="ZINC FINGER PROTEIN 207"/>
    <property type="match status" value="1"/>
</dbReference>
<evidence type="ECO:0000256" key="5">
    <source>
        <dbReference type="ARBA" id="ARBA00023242"/>
    </source>
</evidence>
<comment type="subcellular location">
    <subcellularLocation>
        <location evidence="1">Nucleus</location>
    </subcellularLocation>
</comment>
<dbReference type="GO" id="GO:0005634">
    <property type="term" value="C:nucleus"/>
    <property type="evidence" value="ECO:0007669"/>
    <property type="project" value="UniProtKB-SubCell"/>
</dbReference>
<reference evidence="8 9" key="1">
    <citation type="submission" date="2014-06" db="EMBL/GenBank/DDBJ databases">
        <authorList>
            <person name="Swart Estienne"/>
        </authorList>
    </citation>
    <scope>NUCLEOTIDE SEQUENCE [LARGE SCALE GENOMIC DNA]</scope>
    <source>
        <strain evidence="8 9">130c</strain>
    </source>
</reference>
<name>A0A078AWX9_STYLE</name>
<dbReference type="GO" id="GO:0008270">
    <property type="term" value="F:zinc ion binding"/>
    <property type="evidence" value="ECO:0007669"/>
    <property type="project" value="UniProtKB-KW"/>
</dbReference>
<evidence type="ECO:0000256" key="7">
    <source>
        <dbReference type="SAM" id="MobiDB-lite"/>
    </source>
</evidence>
<dbReference type="Proteomes" id="UP000039865">
    <property type="component" value="Unassembled WGS sequence"/>
</dbReference>
<dbReference type="PANTHER" id="PTHR23215:SF0">
    <property type="entry name" value="BUB3-INTERACTING AND GLEBS MOTIF-CONTAINING PROTEIN ZNF207"/>
    <property type="match status" value="1"/>
</dbReference>
<organism evidence="8 9">
    <name type="scientific">Stylonychia lemnae</name>
    <name type="common">Ciliate</name>
    <dbReference type="NCBI Taxonomy" id="5949"/>
    <lineage>
        <taxon>Eukaryota</taxon>
        <taxon>Sar</taxon>
        <taxon>Alveolata</taxon>
        <taxon>Ciliophora</taxon>
        <taxon>Intramacronucleata</taxon>
        <taxon>Spirotrichea</taxon>
        <taxon>Stichotrichia</taxon>
        <taxon>Sporadotrichida</taxon>
        <taxon>Oxytrichidae</taxon>
        <taxon>Stylonychinae</taxon>
        <taxon>Stylonychia</taxon>
    </lineage>
</organism>
<keyword evidence="3" id="KW-0863">Zinc-finger</keyword>